<comment type="caution">
    <text evidence="2">The sequence shown here is derived from an EMBL/GenBank/DDBJ whole genome shotgun (WGS) entry which is preliminary data.</text>
</comment>
<keyword evidence="3" id="KW-1185">Reference proteome</keyword>
<proteinExistence type="predicted"/>
<evidence type="ECO:0000256" key="1">
    <source>
        <dbReference type="SAM" id="MobiDB-lite"/>
    </source>
</evidence>
<evidence type="ECO:0000313" key="3">
    <source>
        <dbReference type="Proteomes" id="UP000535838"/>
    </source>
</evidence>
<dbReference type="RefSeq" id="WP_185123169.1">
    <property type="nucleotide sequence ID" value="NZ_JACJVQ010000027.1"/>
</dbReference>
<feature type="compositionally biased region" description="Basic and acidic residues" evidence="1">
    <location>
        <begin position="28"/>
        <end position="41"/>
    </location>
</feature>
<organism evidence="2 3">
    <name type="scientific">Cohnella thailandensis</name>
    <dbReference type="NCBI Taxonomy" id="557557"/>
    <lineage>
        <taxon>Bacteria</taxon>
        <taxon>Bacillati</taxon>
        <taxon>Bacillota</taxon>
        <taxon>Bacilli</taxon>
        <taxon>Bacillales</taxon>
        <taxon>Paenibacillaceae</taxon>
        <taxon>Cohnella</taxon>
    </lineage>
</organism>
<reference evidence="2 3" key="1">
    <citation type="submission" date="2020-08" db="EMBL/GenBank/DDBJ databases">
        <title>Cohnella phylogeny.</title>
        <authorList>
            <person name="Dunlap C."/>
        </authorList>
    </citation>
    <scope>NUCLEOTIDE SEQUENCE [LARGE SCALE GENOMIC DNA]</scope>
    <source>
        <strain evidence="2 3">DSM 25241</strain>
    </source>
</reference>
<evidence type="ECO:0000313" key="2">
    <source>
        <dbReference type="EMBL" id="MBB6637959.1"/>
    </source>
</evidence>
<dbReference type="Proteomes" id="UP000535838">
    <property type="component" value="Unassembled WGS sequence"/>
</dbReference>
<protein>
    <submittedName>
        <fullName evidence="2">DUF3905 domain-containing protein</fullName>
    </submittedName>
</protein>
<accession>A0A841T4P3</accession>
<dbReference type="Pfam" id="PF13045">
    <property type="entry name" value="DUF3905"/>
    <property type="match status" value="1"/>
</dbReference>
<feature type="region of interest" description="Disordered" evidence="1">
    <location>
        <begin position="1"/>
        <end position="71"/>
    </location>
</feature>
<dbReference type="AlphaFoldDB" id="A0A841T4P3"/>
<sequence length="147" mass="16743">MTNRKPGTGASSLPGSGRDEAAPDPFEIEFRPEFRENRGPREPFINSHGVVIGDHDYESDNSPLEQWSEETDPAVMAGDEWVHPYKDIGFRTRENRDIFEEGIPPRTGNFMHPTHQTADLSRIADNPLDLEDEYESYYPVPEVLDEP</sequence>
<feature type="compositionally biased region" description="Polar residues" evidence="1">
    <location>
        <begin position="1"/>
        <end position="14"/>
    </location>
</feature>
<gene>
    <name evidence="2" type="ORF">H7B67_27850</name>
</gene>
<dbReference type="EMBL" id="JACJVQ010000027">
    <property type="protein sequence ID" value="MBB6637959.1"/>
    <property type="molecule type" value="Genomic_DNA"/>
</dbReference>
<dbReference type="InterPro" id="IPR024999">
    <property type="entry name" value="DUF3905"/>
</dbReference>
<name>A0A841T4P3_9BACL</name>